<dbReference type="PANTHER" id="PTHR30151">
    <property type="entry name" value="ALKANE SULFONATE ABC TRANSPORTER-RELATED, MEMBRANE SUBUNIT"/>
    <property type="match status" value="1"/>
</dbReference>
<accession>A0A7W6LIT4</accession>
<evidence type="ECO:0000256" key="6">
    <source>
        <dbReference type="ARBA" id="ARBA00023136"/>
    </source>
</evidence>
<comment type="subcellular location">
    <subcellularLocation>
        <location evidence="1 7">Cell membrane</location>
        <topology evidence="1 7">Multi-pass membrane protein</topology>
    </subcellularLocation>
</comment>
<feature type="transmembrane region" description="Helical" evidence="7">
    <location>
        <begin position="213"/>
        <end position="232"/>
    </location>
</feature>
<keyword evidence="10" id="KW-1185">Reference proteome</keyword>
<comment type="caution">
    <text evidence="9">The sequence shown here is derived from an EMBL/GenBank/DDBJ whole genome shotgun (WGS) entry which is preliminary data.</text>
</comment>
<evidence type="ECO:0000256" key="3">
    <source>
        <dbReference type="ARBA" id="ARBA00022475"/>
    </source>
</evidence>
<evidence type="ECO:0000256" key="1">
    <source>
        <dbReference type="ARBA" id="ARBA00004651"/>
    </source>
</evidence>
<comment type="similarity">
    <text evidence="7">Belongs to the binding-protein-dependent transport system permease family.</text>
</comment>
<name>A0A7W6LIT4_9HYPH</name>
<evidence type="ECO:0000313" key="9">
    <source>
        <dbReference type="EMBL" id="MBB4144996.1"/>
    </source>
</evidence>
<dbReference type="EMBL" id="JACIEC010000005">
    <property type="protein sequence ID" value="MBB4144996.1"/>
    <property type="molecule type" value="Genomic_DNA"/>
</dbReference>
<dbReference type="Proteomes" id="UP000519897">
    <property type="component" value="Unassembled WGS sequence"/>
</dbReference>
<proteinExistence type="inferred from homology"/>
<keyword evidence="2 7" id="KW-0813">Transport</keyword>
<dbReference type="PROSITE" id="PS50928">
    <property type="entry name" value="ABC_TM1"/>
    <property type="match status" value="1"/>
</dbReference>
<keyword evidence="5 7" id="KW-1133">Transmembrane helix</keyword>
<keyword evidence="4 7" id="KW-0812">Transmembrane</keyword>
<keyword evidence="6 7" id="KW-0472">Membrane</keyword>
<dbReference type="InterPro" id="IPR000515">
    <property type="entry name" value="MetI-like"/>
</dbReference>
<feature type="transmembrane region" description="Helical" evidence="7">
    <location>
        <begin position="181"/>
        <end position="201"/>
    </location>
</feature>
<evidence type="ECO:0000256" key="2">
    <source>
        <dbReference type="ARBA" id="ARBA00022448"/>
    </source>
</evidence>
<dbReference type="AlphaFoldDB" id="A0A7W6LIT4"/>
<feature type="domain" description="ABC transmembrane type-1" evidence="8">
    <location>
        <begin position="48"/>
        <end position="232"/>
    </location>
</feature>
<evidence type="ECO:0000259" key="8">
    <source>
        <dbReference type="PROSITE" id="PS50928"/>
    </source>
</evidence>
<dbReference type="Pfam" id="PF00528">
    <property type="entry name" value="BPD_transp_1"/>
    <property type="match status" value="1"/>
</dbReference>
<protein>
    <submittedName>
        <fullName evidence="9">Putative hydroxymethylpyrimidine transport system permease protein</fullName>
    </submittedName>
</protein>
<feature type="transmembrane region" description="Helical" evidence="7">
    <location>
        <begin position="118"/>
        <end position="137"/>
    </location>
</feature>
<dbReference type="CDD" id="cd06261">
    <property type="entry name" value="TM_PBP2"/>
    <property type="match status" value="1"/>
</dbReference>
<sequence length="262" mass="27900">MTVQRTLLAVILLLLVWQGVIVLLEPPRYLLPAPMAVADVYLKQTGFLLRHSLLTASEILVGLVLGALLGAGTALAVAAFPRTGQIVWPLVLVLQAFPVFVLAPLLVIWFGFGIASKVAMTVIIIFFPVASAFYDGLRRTDGAMLDAAALTQASHWQTLRYLRLPLALPSLISGLRIAAPLAPLGAVVGEWVGAAGGLGFVMMQANARLQTDVMFAAMGVLALYTLALRLGVDRVTAGLAPWAREVNHPTPSYPKFKPGPSS</sequence>
<dbReference type="SUPFAM" id="SSF161098">
    <property type="entry name" value="MetI-like"/>
    <property type="match status" value="1"/>
</dbReference>
<dbReference type="GO" id="GO:0055085">
    <property type="term" value="P:transmembrane transport"/>
    <property type="evidence" value="ECO:0007669"/>
    <property type="project" value="InterPro"/>
</dbReference>
<feature type="transmembrane region" description="Helical" evidence="7">
    <location>
        <begin position="87"/>
        <end position="112"/>
    </location>
</feature>
<dbReference type="PANTHER" id="PTHR30151:SF20">
    <property type="entry name" value="ABC TRANSPORTER PERMEASE PROTEIN HI_0355-RELATED"/>
    <property type="match status" value="1"/>
</dbReference>
<dbReference type="Gene3D" id="1.10.3720.10">
    <property type="entry name" value="MetI-like"/>
    <property type="match status" value="1"/>
</dbReference>
<organism evidence="9 10">
    <name type="scientific">Rhizobium rhizoryzae</name>
    <dbReference type="NCBI Taxonomy" id="451876"/>
    <lineage>
        <taxon>Bacteria</taxon>
        <taxon>Pseudomonadati</taxon>
        <taxon>Pseudomonadota</taxon>
        <taxon>Alphaproteobacteria</taxon>
        <taxon>Hyphomicrobiales</taxon>
        <taxon>Rhizobiaceae</taxon>
        <taxon>Rhizobium/Agrobacterium group</taxon>
        <taxon>Rhizobium</taxon>
    </lineage>
</organism>
<evidence type="ECO:0000313" key="10">
    <source>
        <dbReference type="Proteomes" id="UP000519897"/>
    </source>
</evidence>
<dbReference type="InterPro" id="IPR035906">
    <property type="entry name" value="MetI-like_sf"/>
</dbReference>
<gene>
    <name evidence="9" type="ORF">GGQ72_003558</name>
</gene>
<keyword evidence="3" id="KW-1003">Cell membrane</keyword>
<evidence type="ECO:0000256" key="5">
    <source>
        <dbReference type="ARBA" id="ARBA00022989"/>
    </source>
</evidence>
<evidence type="ECO:0000256" key="4">
    <source>
        <dbReference type="ARBA" id="ARBA00022692"/>
    </source>
</evidence>
<dbReference type="GO" id="GO:0005886">
    <property type="term" value="C:plasma membrane"/>
    <property type="evidence" value="ECO:0007669"/>
    <property type="project" value="UniProtKB-SubCell"/>
</dbReference>
<feature type="transmembrane region" description="Helical" evidence="7">
    <location>
        <begin position="59"/>
        <end position="80"/>
    </location>
</feature>
<evidence type="ECO:0000256" key="7">
    <source>
        <dbReference type="RuleBase" id="RU363032"/>
    </source>
</evidence>
<reference evidence="9 10" key="1">
    <citation type="submission" date="2020-08" db="EMBL/GenBank/DDBJ databases">
        <title>Genomic Encyclopedia of Type Strains, Phase IV (KMG-IV): sequencing the most valuable type-strain genomes for metagenomic binning, comparative biology and taxonomic classification.</title>
        <authorList>
            <person name="Goeker M."/>
        </authorList>
    </citation>
    <scope>NUCLEOTIDE SEQUENCE [LARGE SCALE GENOMIC DNA]</scope>
    <source>
        <strain evidence="9 10">DSM 29514</strain>
    </source>
</reference>
<dbReference type="RefSeq" id="WP_165130887.1">
    <property type="nucleotide sequence ID" value="NZ_CP049249.1"/>
</dbReference>